<evidence type="ECO:0000313" key="8">
    <source>
        <dbReference type="EMBL" id="JAS89559.1"/>
    </source>
</evidence>
<feature type="compositionally biased region" description="Polar residues" evidence="5">
    <location>
        <begin position="1286"/>
        <end position="1301"/>
    </location>
</feature>
<evidence type="ECO:0008006" key="9">
    <source>
        <dbReference type="Google" id="ProtNLM"/>
    </source>
</evidence>
<dbReference type="Gene3D" id="2.130.10.10">
    <property type="entry name" value="YVTN repeat-like/Quinoprotein amine dehydrogenase"/>
    <property type="match status" value="4"/>
</dbReference>
<evidence type="ECO:0000256" key="5">
    <source>
        <dbReference type="SAM" id="MobiDB-lite"/>
    </source>
</evidence>
<proteinExistence type="predicted"/>
<evidence type="ECO:0000256" key="1">
    <source>
        <dbReference type="ARBA" id="ARBA00022574"/>
    </source>
</evidence>
<dbReference type="SUPFAM" id="SSF50978">
    <property type="entry name" value="WD40 repeat-like"/>
    <property type="match status" value="2"/>
</dbReference>
<dbReference type="InterPro" id="IPR052779">
    <property type="entry name" value="WDR62"/>
</dbReference>
<dbReference type="PROSITE" id="PS50082">
    <property type="entry name" value="WD_REPEATS_2"/>
    <property type="match status" value="1"/>
</dbReference>
<feature type="region of interest" description="Disordered" evidence="5">
    <location>
        <begin position="973"/>
        <end position="1025"/>
    </location>
</feature>
<feature type="region of interest" description="Disordered" evidence="5">
    <location>
        <begin position="1163"/>
        <end position="1357"/>
    </location>
</feature>
<dbReference type="SMART" id="SM00320">
    <property type="entry name" value="WD40"/>
    <property type="match status" value="11"/>
</dbReference>
<organism evidence="8">
    <name type="scientific">Homalodisca liturata</name>
    <dbReference type="NCBI Taxonomy" id="320908"/>
    <lineage>
        <taxon>Eukaryota</taxon>
        <taxon>Metazoa</taxon>
        <taxon>Ecdysozoa</taxon>
        <taxon>Arthropoda</taxon>
        <taxon>Hexapoda</taxon>
        <taxon>Insecta</taxon>
        <taxon>Pterygota</taxon>
        <taxon>Neoptera</taxon>
        <taxon>Paraneoptera</taxon>
        <taxon>Hemiptera</taxon>
        <taxon>Auchenorrhyncha</taxon>
        <taxon>Membracoidea</taxon>
        <taxon>Cicadellidae</taxon>
        <taxon>Cicadellinae</taxon>
        <taxon>Proconiini</taxon>
        <taxon>Homalodisca</taxon>
    </lineage>
</organism>
<feature type="compositionally biased region" description="Basic and acidic residues" evidence="5">
    <location>
        <begin position="920"/>
        <end position="930"/>
    </location>
</feature>
<dbReference type="GO" id="GO:0007099">
    <property type="term" value="P:centriole replication"/>
    <property type="evidence" value="ECO:0007669"/>
    <property type="project" value="TreeGrafter"/>
</dbReference>
<feature type="region of interest" description="Disordered" evidence="5">
    <location>
        <begin position="897"/>
        <end position="946"/>
    </location>
</feature>
<name>A0A1B6IRM2_9HEMI</name>
<dbReference type="PROSITE" id="PS50294">
    <property type="entry name" value="WD_REPEATS_REGION"/>
    <property type="match status" value="1"/>
</dbReference>
<evidence type="ECO:0000256" key="2">
    <source>
        <dbReference type="ARBA" id="ARBA00022737"/>
    </source>
</evidence>
<dbReference type="EMBL" id="GECU01018147">
    <property type="protein sequence ID" value="JAS89559.1"/>
    <property type="molecule type" value="Transcribed_RNA"/>
</dbReference>
<feature type="compositionally biased region" description="Polar residues" evidence="5">
    <location>
        <begin position="1347"/>
        <end position="1357"/>
    </location>
</feature>
<dbReference type="InterPro" id="IPR036322">
    <property type="entry name" value="WD40_repeat_dom_sf"/>
</dbReference>
<feature type="coiled-coil region" evidence="4">
    <location>
        <begin position="1084"/>
        <end position="1111"/>
    </location>
</feature>
<evidence type="ECO:0000259" key="7">
    <source>
        <dbReference type="Pfam" id="PF24782"/>
    </source>
</evidence>
<feature type="compositionally biased region" description="Polar residues" evidence="5">
    <location>
        <begin position="987"/>
        <end position="998"/>
    </location>
</feature>
<feature type="compositionally biased region" description="Polar residues" evidence="5">
    <location>
        <begin position="1326"/>
        <end position="1337"/>
    </location>
</feature>
<feature type="compositionally biased region" description="Acidic residues" evidence="5">
    <location>
        <begin position="931"/>
        <end position="942"/>
    </location>
</feature>
<feature type="domain" description="MABP1/WDR62 first WD40" evidence="6">
    <location>
        <begin position="53"/>
        <end position="379"/>
    </location>
</feature>
<keyword evidence="4" id="KW-0175">Coiled coil</keyword>
<feature type="compositionally biased region" description="Low complexity" evidence="5">
    <location>
        <begin position="1220"/>
        <end position="1232"/>
    </location>
</feature>
<keyword evidence="1 3" id="KW-0853">WD repeat</keyword>
<evidence type="ECO:0000259" key="6">
    <source>
        <dbReference type="Pfam" id="PF24780"/>
    </source>
</evidence>
<reference evidence="8" key="1">
    <citation type="submission" date="2015-11" db="EMBL/GenBank/DDBJ databases">
        <title>De novo transcriptome assembly of four potential Pierce s Disease insect vectors from Arizona vineyards.</title>
        <authorList>
            <person name="Tassone E.E."/>
        </authorList>
    </citation>
    <scope>NUCLEOTIDE SEQUENCE</scope>
</reference>
<dbReference type="InterPro" id="IPR056161">
    <property type="entry name" value="WD40_MABP1-WDR62_1st"/>
</dbReference>
<feature type="compositionally biased region" description="Polar residues" evidence="5">
    <location>
        <begin position="1054"/>
        <end position="1070"/>
    </location>
</feature>
<dbReference type="InterPro" id="IPR015943">
    <property type="entry name" value="WD40/YVTN_repeat-like_dom_sf"/>
</dbReference>
<accession>A0A1B6IRM2</accession>
<evidence type="ECO:0000256" key="3">
    <source>
        <dbReference type="PROSITE-ProRule" id="PRU00221"/>
    </source>
</evidence>
<dbReference type="Pfam" id="PF24780">
    <property type="entry name" value="WD40_MABP1-WDR62_1st"/>
    <property type="match status" value="1"/>
</dbReference>
<feature type="region of interest" description="Disordered" evidence="5">
    <location>
        <begin position="1042"/>
        <end position="1070"/>
    </location>
</feature>
<dbReference type="InterPro" id="IPR056162">
    <property type="entry name" value="WD40_MABP1-WDR62_2nd"/>
</dbReference>
<dbReference type="Pfam" id="PF24782">
    <property type="entry name" value="WD40_MABP1-WDR62_2nd"/>
    <property type="match status" value="1"/>
</dbReference>
<feature type="compositionally biased region" description="Polar residues" evidence="5">
    <location>
        <begin position="1164"/>
        <end position="1173"/>
    </location>
</feature>
<protein>
    <recommendedName>
        <fullName evidence="9">Mitogen-activated protein kinase-binding protein 1</fullName>
    </recommendedName>
</protein>
<sequence>MTEFASSTPAGSLQTLSKVIRAPSLKRGKIEEPMSLRVKLERVLGLTVSTNAGLDCDPASDTIAYPAGCTVVLFNSAKNRQSHLLNLSRKTVTCVKFSPDGRLLATGENGHLPNVRVWDLADGSQVAEFPGHKYGISCVAFSPSQKYLVSVGCEHDMIVNVWEWKSGVKVASNKVSNKVKAVAFADNGNYFVTAGNRLVKFWYLEYSRSAKYKEPVPLMGRSAILGEQRNNDFCDVACGKGEMGDSTYAITRSGLLCEFNNRRLLDKWVELRTPCANCMTVTKTCIFIGCAEGIVRCFSPQTLQYITTLPRPHYLGVDIAQGTNISHTTTHPNNAKYPDTIAVTYDEKNLKLTCVYNDHSLYIWDVKDIKRVGKTHSFLYHSACIWGVEMYPDGVANPAMPAGSFLTCSSDDTVRVWNLDHPDPHTNPNYRKNIYSNELLKVIYVDPDMNFLKDLDITKGEKGDSASYDGRNGVRSIRISPDGKHLASGDREGNIRITDLHTLEEHVRIEAHDGEVLCVEYSNTNDSHSKYLTSASRDRLIHVFSVDEGYKLVQTLDDHSSSITAVRFLNYNNQLQMISCGADKSIIFRTLDQKMVTSEHQHPFVREQITAAKTTLYDMEVDCSQKHVLTACQDRNIRVYSVNTSKHTKTFKGAVGEDGSLIKVTMDPSGILVATSCTDKTLSVYDYYSSECVATMLGHSELATGLRFTRDCRRLISASGDGCIFVWKMPHDLVVTMRARLAQQAARAGKRLTQLGITVGDGEENDNPSVDNLNAIHTVNSDSEYRLNMGQLPQWAQKSILDTSVPTHDNKTNRAVEAPKGRWATRALEPSHEVPIHERNFYSSSINKERRLDSDGSKEDSSIDSGTEICRSFKQEKRRAFTISQVTGIKESILRAGDQDETAHHRSRHHTDDSSLGSFKYEDLESTEHDGDVEDMSEGESVEESRHQLIYYPPPEDTNSDYTVNAMDVEELRKSQRRAKRPDLLLETTQSQSVSGSQESDDDEQASTPSGEHSDRKLTASTESLNLLSRREKVLKNTFESLSGAEMDKEPSPKSKTTLSSRYMSSNGNRNSNVIQAARHTKNDAQTTSKREELQRRIEETRRQLQCVGYRSNLETSQSIQDLSPRGIHYHDARKVPSSKNFQVPNIVIDADVSGGIRRACSLSDLSNSPTKQRSVHGLPTSGAAEKSVNMRNTRSSGRHSNAKSLGSIMRSTSVGTLNQSDSESEQSQSQSIRRMMRPTISSLNKVISGQKSSVNRRRGITSSYSTMALNKPDNEDSSSEEGKNNRTTQPRSSSTDRSGTSIGGAALRRPVTLGRSGSERDLSHSQRLSSRPTTKAQRGASGMVRSASNLEDATSKASYKVDFENTPVPQLLDNMRDHLWYVEEYMQHMQRRLADESVDSTERDTWLSSFQQSVTEHVRSIHRLHTTLPDANSASGRVGSDSGSGGDMVSLMHQYSDILISMVHQKMAEPKK</sequence>
<evidence type="ECO:0000256" key="4">
    <source>
        <dbReference type="SAM" id="Coils"/>
    </source>
</evidence>
<feature type="compositionally biased region" description="Polar residues" evidence="5">
    <location>
        <begin position="1203"/>
        <end position="1219"/>
    </location>
</feature>
<dbReference type="GO" id="GO:0072686">
    <property type="term" value="C:mitotic spindle"/>
    <property type="evidence" value="ECO:0007669"/>
    <property type="project" value="TreeGrafter"/>
</dbReference>
<gene>
    <name evidence="8" type="ORF">g.36748</name>
</gene>
<dbReference type="PANTHER" id="PTHR45589:SF1">
    <property type="entry name" value="WD REPEAT DOMAIN 62, ISOFORM G"/>
    <property type="match status" value="1"/>
</dbReference>
<dbReference type="PANTHER" id="PTHR45589">
    <property type="entry name" value="WD REPEAT DOMAIN 62, ISOFORM G"/>
    <property type="match status" value="1"/>
</dbReference>
<feature type="repeat" description="WD" evidence="3">
    <location>
        <begin position="696"/>
        <end position="729"/>
    </location>
</feature>
<feature type="compositionally biased region" description="Polar residues" evidence="5">
    <location>
        <begin position="1240"/>
        <end position="1254"/>
    </location>
</feature>
<feature type="domain" description="MABP1/WDR62 second WD40" evidence="7">
    <location>
        <begin position="385"/>
        <end position="729"/>
    </location>
</feature>
<dbReference type="InterPro" id="IPR001680">
    <property type="entry name" value="WD40_rpt"/>
</dbReference>
<keyword evidence="2" id="KW-0677">Repeat</keyword>